<proteinExistence type="predicted"/>
<dbReference type="EMBL" id="JBHLUE010000021">
    <property type="protein sequence ID" value="MFC0567337.1"/>
    <property type="molecule type" value="Genomic_DNA"/>
</dbReference>
<dbReference type="Proteomes" id="UP001589894">
    <property type="component" value="Unassembled WGS sequence"/>
</dbReference>
<feature type="region of interest" description="Disordered" evidence="1">
    <location>
        <begin position="294"/>
        <end position="334"/>
    </location>
</feature>
<evidence type="ECO:0000313" key="5">
    <source>
        <dbReference type="Proteomes" id="UP001589894"/>
    </source>
</evidence>
<accession>A0ABV6P4D9</accession>
<sequence length="334" mass="34941">MASTSESAPTGDGGLFREPSGRPRKGWRLACYLVLVLGATGVAAALAGDRLPANLLAHAVIAVTAVGLAYLFRRFVDRRPWADIGLSRWRPRDALVGFGAGTASLAAVFVAARALGWVRVTGTELGERAPAAVLALLAAGHFMYAASAVMQEVAFRGYALQTLAEGWPLRRAAVVSSLIFVLPHFSGVPAAPLLAPILTADLMLMAGFFVLTRLGTGSLWLAVGFHTAWNWTMDTVLSMDTDAATDYGNALIHVRDQAPALGLGPGQATEWLYLANSAVLFTGAWLVVRRRRAPHGPARPSADGPASHGAAPHSNSPDGPGPHGSAWVGAGSDR</sequence>
<feature type="transmembrane region" description="Helical" evidence="2">
    <location>
        <begin position="129"/>
        <end position="149"/>
    </location>
</feature>
<keyword evidence="2" id="KW-1133">Transmembrane helix</keyword>
<feature type="transmembrane region" description="Helical" evidence="2">
    <location>
        <begin position="53"/>
        <end position="73"/>
    </location>
</feature>
<reference evidence="4 5" key="1">
    <citation type="submission" date="2024-09" db="EMBL/GenBank/DDBJ databases">
        <authorList>
            <person name="Sun Q."/>
            <person name="Mori K."/>
        </authorList>
    </citation>
    <scope>NUCLEOTIDE SEQUENCE [LARGE SCALE GENOMIC DNA]</scope>
    <source>
        <strain evidence="4 5">TBRC 2205</strain>
    </source>
</reference>
<name>A0ABV6P4D9_9ACTN</name>
<feature type="transmembrane region" description="Helical" evidence="2">
    <location>
        <begin position="29"/>
        <end position="47"/>
    </location>
</feature>
<keyword evidence="2" id="KW-0472">Membrane</keyword>
<organism evidence="4 5">
    <name type="scientific">Plantactinospora siamensis</name>
    <dbReference type="NCBI Taxonomy" id="555372"/>
    <lineage>
        <taxon>Bacteria</taxon>
        <taxon>Bacillati</taxon>
        <taxon>Actinomycetota</taxon>
        <taxon>Actinomycetes</taxon>
        <taxon>Micromonosporales</taxon>
        <taxon>Micromonosporaceae</taxon>
        <taxon>Plantactinospora</taxon>
    </lineage>
</organism>
<dbReference type="InterPro" id="IPR003675">
    <property type="entry name" value="Rce1/LyrA-like_dom"/>
</dbReference>
<feature type="transmembrane region" description="Helical" evidence="2">
    <location>
        <begin position="169"/>
        <end position="187"/>
    </location>
</feature>
<protein>
    <submittedName>
        <fullName evidence="4">Lysostaphin resistance A-like protein</fullName>
    </submittedName>
</protein>
<feature type="domain" description="CAAX prenyl protease 2/Lysostaphin resistance protein A-like" evidence="3">
    <location>
        <begin position="140"/>
        <end position="231"/>
    </location>
</feature>
<evidence type="ECO:0000313" key="4">
    <source>
        <dbReference type="EMBL" id="MFC0567337.1"/>
    </source>
</evidence>
<dbReference type="Pfam" id="PF02517">
    <property type="entry name" value="Rce1-like"/>
    <property type="match status" value="1"/>
</dbReference>
<feature type="transmembrane region" description="Helical" evidence="2">
    <location>
        <begin position="94"/>
        <end position="117"/>
    </location>
</feature>
<evidence type="ECO:0000259" key="3">
    <source>
        <dbReference type="Pfam" id="PF02517"/>
    </source>
</evidence>
<keyword evidence="5" id="KW-1185">Reference proteome</keyword>
<gene>
    <name evidence="4" type="ORF">ACFFHU_24755</name>
</gene>
<dbReference type="RefSeq" id="WP_377342634.1">
    <property type="nucleotide sequence ID" value="NZ_JBHLUE010000021.1"/>
</dbReference>
<dbReference type="PANTHER" id="PTHR39430:SF1">
    <property type="entry name" value="PROTEASE"/>
    <property type="match status" value="1"/>
</dbReference>
<comment type="caution">
    <text evidence="4">The sequence shown here is derived from an EMBL/GenBank/DDBJ whole genome shotgun (WGS) entry which is preliminary data.</text>
</comment>
<evidence type="ECO:0000256" key="2">
    <source>
        <dbReference type="SAM" id="Phobius"/>
    </source>
</evidence>
<evidence type="ECO:0000256" key="1">
    <source>
        <dbReference type="SAM" id="MobiDB-lite"/>
    </source>
</evidence>
<dbReference type="PANTHER" id="PTHR39430">
    <property type="entry name" value="MEMBRANE-ASSOCIATED PROTEASE-RELATED"/>
    <property type="match status" value="1"/>
</dbReference>
<keyword evidence="2" id="KW-0812">Transmembrane</keyword>